<protein>
    <recommendedName>
        <fullName evidence="2">endopeptidase La</fullName>
        <ecNumber evidence="2">3.4.21.53</ecNumber>
    </recommendedName>
</protein>
<feature type="active site" evidence="2">
    <location>
        <position position="685"/>
    </location>
</feature>
<comment type="similarity">
    <text evidence="2">Belongs to the peptidase S16 family.</text>
</comment>
<dbReference type="InterPro" id="IPR046843">
    <property type="entry name" value="LonB_AAA-LID"/>
</dbReference>
<dbReference type="Gene3D" id="3.30.230.10">
    <property type="match status" value="1"/>
</dbReference>
<dbReference type="GO" id="GO:0005524">
    <property type="term" value="F:ATP binding"/>
    <property type="evidence" value="ECO:0007669"/>
    <property type="project" value="UniProtKB-KW"/>
</dbReference>
<feature type="coiled-coil region" evidence="3">
    <location>
        <begin position="200"/>
        <end position="227"/>
    </location>
</feature>
<dbReference type="EMBL" id="JBHSZP010000026">
    <property type="protein sequence ID" value="MFC7090334.1"/>
    <property type="molecule type" value="Genomic_DNA"/>
</dbReference>
<dbReference type="Gene3D" id="3.40.50.300">
    <property type="entry name" value="P-loop containing nucleotide triphosphate hydrolases"/>
    <property type="match status" value="2"/>
</dbReference>
<feature type="active site" evidence="2">
    <location>
        <position position="642"/>
    </location>
</feature>
<gene>
    <name evidence="6" type="ORF">ACFQH5_12330</name>
</gene>
<feature type="region of interest" description="Disordered" evidence="4">
    <location>
        <begin position="780"/>
        <end position="811"/>
    </location>
</feature>
<evidence type="ECO:0000313" key="7">
    <source>
        <dbReference type="Proteomes" id="UP001596411"/>
    </source>
</evidence>
<evidence type="ECO:0000256" key="2">
    <source>
        <dbReference type="PROSITE-ProRule" id="PRU01122"/>
    </source>
</evidence>
<proteinExistence type="inferred from homology"/>
<keyword evidence="7" id="KW-1185">Reference proteome</keyword>
<dbReference type="Proteomes" id="UP001596411">
    <property type="component" value="Unassembled WGS sequence"/>
</dbReference>
<evidence type="ECO:0000259" key="5">
    <source>
        <dbReference type="PROSITE" id="PS51786"/>
    </source>
</evidence>
<dbReference type="InterPro" id="IPR027417">
    <property type="entry name" value="P-loop_NTPase"/>
</dbReference>
<dbReference type="Pfam" id="PF05362">
    <property type="entry name" value="Lon_C"/>
    <property type="match status" value="1"/>
</dbReference>
<dbReference type="InterPro" id="IPR008269">
    <property type="entry name" value="Lon_proteolytic"/>
</dbReference>
<dbReference type="Gene3D" id="1.10.8.60">
    <property type="match status" value="1"/>
</dbReference>
<dbReference type="InterPro" id="IPR014721">
    <property type="entry name" value="Ribsml_uS5_D2-typ_fold_subgr"/>
</dbReference>
<dbReference type="EC" id="3.4.21.53" evidence="2"/>
<dbReference type="PRINTS" id="PR00830">
    <property type="entry name" value="ENDOLAPTASE"/>
</dbReference>
<dbReference type="PROSITE" id="PS51786">
    <property type="entry name" value="LON_PROTEOLYTIC"/>
    <property type="match status" value="1"/>
</dbReference>
<dbReference type="PANTHER" id="PTHR10046">
    <property type="entry name" value="ATP DEPENDENT LON PROTEASE FAMILY MEMBER"/>
    <property type="match status" value="1"/>
</dbReference>
<reference evidence="7" key="1">
    <citation type="journal article" date="2019" name="Int. J. Syst. Evol. Microbiol.">
        <title>The Global Catalogue of Microorganisms (GCM) 10K type strain sequencing project: providing services to taxonomists for standard genome sequencing and annotation.</title>
        <authorList>
            <consortium name="The Broad Institute Genomics Platform"/>
            <consortium name="The Broad Institute Genome Sequencing Center for Infectious Disease"/>
            <person name="Wu L."/>
            <person name="Ma J."/>
        </authorList>
    </citation>
    <scope>NUCLEOTIDE SEQUENCE [LARGE SCALE GENOMIC DNA]</scope>
    <source>
        <strain evidence="7">CGMCC 1.13666</strain>
    </source>
</reference>
<dbReference type="Pfam" id="PF13654">
    <property type="entry name" value="AAA_32"/>
    <property type="match status" value="1"/>
</dbReference>
<keyword evidence="2" id="KW-0720">Serine protease</keyword>
<evidence type="ECO:0000313" key="6">
    <source>
        <dbReference type="EMBL" id="MFC7090334.1"/>
    </source>
</evidence>
<keyword evidence="2" id="KW-0378">Hydrolase</keyword>
<dbReference type="InterPro" id="IPR027065">
    <property type="entry name" value="Lon_Prtase"/>
</dbReference>
<dbReference type="InterPro" id="IPR041699">
    <property type="entry name" value="AAA_32"/>
</dbReference>
<keyword evidence="6" id="KW-0067">ATP-binding</keyword>
<keyword evidence="6" id="KW-0547">Nucleotide-binding</keyword>
<keyword evidence="3" id="KW-0175">Coiled coil</keyword>
<accession>A0ABW2EWH0</accession>
<dbReference type="SUPFAM" id="SSF54211">
    <property type="entry name" value="Ribosomal protein S5 domain 2-like"/>
    <property type="match status" value="1"/>
</dbReference>
<feature type="domain" description="Lon proteolytic" evidence="5">
    <location>
        <begin position="552"/>
        <end position="746"/>
    </location>
</feature>
<sequence length="811" mass="88559">MLQPLEVARVFRACPESRFAFQSTAELVSLDPLSGHRRASEALDFGAAMRPRGFNLFVLGEAEHLARQLVLPYLEARAGEGKAPPDCCYLHNFDDPSTPRQLRLPAGMGRVLRGDIEQLVEELRVAIPAIFDSDEYQNRLQELKQAMGERQRDLIEAVRREAREHDIVLLSTPNGFSLAPAEGDGMMSPEAYEKLPKDDRERIEGTVEILQRKLQQAIRQMPRLAHELRQQIQILNEEMLQSVIAAPLEELEDRYREQAGVIAHFAAIREALLLHLEAFLAEEPEIPPEAIFSRCQLNLLVDNGPCEGAPVVQVGLPSHQHLVGRIEHHVHQGTLLTDFSLIRAGALHRANGGYLVLDARALLQQPGAWETLKRALRAGEIRTESLEQAYGLISTVTLEPEPIPLEVKVVLCGERHFYYLLSEHDPEFLELFKVQADLDDELPWHDAFLEEYARLIATLARAAGLPPLDPSGVAAVIERAARLAGDQQRLMAQARPLDDLLAEAAHWAGDAAVIRRAHVEQAVVQQRRRAGRVYELSQERIHRGTVMIATDGEVVGQVNGLSVLQLGGFAFGQPSRITATARPGPGQVVDIEREAKLGGRIHTKAVMILSRWLANRYAPRGALSLSASLAFEQSYGGIEGDSASVAEACVLVSAIAGVPLTQSLAVTGSINQHGEVQAVGGVNEKVEGFFAVCQAAGLQGQGVILPAANVPHLMLDGEVREALAEGRFFLYAVGHLDEALELLTGQVPGARGVDGAFPEGSLNARVVARLESFRLALKRQGKEGSAGTDEPGKERNGGIEEAGKEGDAHDD</sequence>
<dbReference type="InterPro" id="IPR046844">
    <property type="entry name" value="Lon-like_helical"/>
</dbReference>
<keyword evidence="1 2" id="KW-0645">Protease</keyword>
<dbReference type="Pfam" id="PF20436">
    <property type="entry name" value="LonB_AAA-LID"/>
    <property type="match status" value="1"/>
</dbReference>
<dbReference type="InterPro" id="IPR020568">
    <property type="entry name" value="Ribosomal_Su5_D2-typ_SF"/>
</dbReference>
<evidence type="ECO:0000256" key="4">
    <source>
        <dbReference type="SAM" id="MobiDB-lite"/>
    </source>
</evidence>
<comment type="caution">
    <text evidence="6">The sequence shown here is derived from an EMBL/GenBank/DDBJ whole genome shotgun (WGS) entry which is preliminary data.</text>
</comment>
<dbReference type="RefSeq" id="WP_346060659.1">
    <property type="nucleotide sequence ID" value="NZ_BAAADR010000001.1"/>
</dbReference>
<organism evidence="6 7">
    <name type="scientific">Halomonas salifodinae</name>
    <dbReference type="NCBI Taxonomy" id="438745"/>
    <lineage>
        <taxon>Bacteria</taxon>
        <taxon>Pseudomonadati</taxon>
        <taxon>Pseudomonadota</taxon>
        <taxon>Gammaproteobacteria</taxon>
        <taxon>Oceanospirillales</taxon>
        <taxon>Halomonadaceae</taxon>
        <taxon>Halomonas</taxon>
    </lineage>
</organism>
<evidence type="ECO:0000256" key="1">
    <source>
        <dbReference type="ARBA" id="ARBA00022670"/>
    </source>
</evidence>
<dbReference type="Pfam" id="PF20437">
    <property type="entry name" value="LonC_helical"/>
    <property type="match status" value="1"/>
</dbReference>
<comment type="catalytic activity">
    <reaction evidence="2">
        <text>Hydrolysis of proteins in presence of ATP.</text>
        <dbReference type="EC" id="3.4.21.53"/>
    </reaction>
</comment>
<name>A0ABW2EWH0_9GAMM</name>
<feature type="compositionally biased region" description="Basic and acidic residues" evidence="4">
    <location>
        <begin position="790"/>
        <end position="811"/>
    </location>
</feature>
<evidence type="ECO:0000256" key="3">
    <source>
        <dbReference type="SAM" id="Coils"/>
    </source>
</evidence>